<accession>A0A4Z2IPF5</accession>
<feature type="region of interest" description="Disordered" evidence="1">
    <location>
        <begin position="168"/>
        <end position="195"/>
    </location>
</feature>
<feature type="region of interest" description="Disordered" evidence="1">
    <location>
        <begin position="356"/>
        <end position="385"/>
    </location>
</feature>
<feature type="compositionally biased region" description="Basic and acidic residues" evidence="1">
    <location>
        <begin position="364"/>
        <end position="385"/>
    </location>
</feature>
<proteinExistence type="predicted"/>
<name>A0A4Z2IPF5_9TELE</name>
<keyword evidence="3" id="KW-1185">Reference proteome</keyword>
<dbReference type="Proteomes" id="UP000314294">
    <property type="component" value="Unassembled WGS sequence"/>
</dbReference>
<reference evidence="2 3" key="1">
    <citation type="submission" date="2019-03" db="EMBL/GenBank/DDBJ databases">
        <title>First draft genome of Liparis tanakae, snailfish: a comprehensive survey of snailfish specific genes.</title>
        <authorList>
            <person name="Kim W."/>
            <person name="Song I."/>
            <person name="Jeong J.-H."/>
            <person name="Kim D."/>
            <person name="Kim S."/>
            <person name="Ryu S."/>
            <person name="Song J.Y."/>
            <person name="Lee S.K."/>
        </authorList>
    </citation>
    <scope>NUCLEOTIDE SEQUENCE [LARGE SCALE GENOMIC DNA]</scope>
    <source>
        <tissue evidence="2">Muscle</tissue>
    </source>
</reference>
<evidence type="ECO:0000256" key="1">
    <source>
        <dbReference type="SAM" id="MobiDB-lite"/>
    </source>
</evidence>
<evidence type="ECO:0000313" key="3">
    <source>
        <dbReference type="Proteomes" id="UP000314294"/>
    </source>
</evidence>
<dbReference type="EMBL" id="SRLO01000061">
    <property type="protein sequence ID" value="TNN79775.1"/>
    <property type="molecule type" value="Genomic_DNA"/>
</dbReference>
<sequence>MDLMVYYKCLLSYTQSSEQCSSSQRGKQWRQRNSVYLRGNRRLCDHAVGPSREAHRHCNDSTAGLAAFTEQRSEDNNTQRFDRVSTISVRSHSTLYSTTGSLRRSAQDEKPIVRPLYTGLDTGSNMKAADLCLVPSQVATGTLISPLIRLLNPGVDSIQPGFVSEKSRRWSGVRGRKREGGRGKRKEDRAKHIQGQHHPGAAVCFSKLGQPATVYSRSVDVDNSQNFTQITALHSSATLSGDDGEGEGTKLCSSGDACSVEVKIAAIFDLGLCQRKASCWGLASTDEITNCEVFIQRESIAASDTASQSTVCLREDVRTSRWMGMNDGMSERKNGIRRHGWGGREDQGMVKGLVSLGCGYPDDEERKGATRKGNDKEEKERNPKQ</sequence>
<feature type="compositionally biased region" description="Basic and acidic residues" evidence="1">
    <location>
        <begin position="178"/>
        <end position="191"/>
    </location>
</feature>
<comment type="caution">
    <text evidence="2">The sequence shown here is derived from an EMBL/GenBank/DDBJ whole genome shotgun (WGS) entry which is preliminary data.</text>
</comment>
<gene>
    <name evidence="2" type="ORF">EYF80_010009</name>
</gene>
<protein>
    <submittedName>
        <fullName evidence="2">Uncharacterized protein</fullName>
    </submittedName>
</protein>
<dbReference type="AlphaFoldDB" id="A0A4Z2IPF5"/>
<organism evidence="2 3">
    <name type="scientific">Liparis tanakae</name>
    <name type="common">Tanaka's snailfish</name>
    <dbReference type="NCBI Taxonomy" id="230148"/>
    <lineage>
        <taxon>Eukaryota</taxon>
        <taxon>Metazoa</taxon>
        <taxon>Chordata</taxon>
        <taxon>Craniata</taxon>
        <taxon>Vertebrata</taxon>
        <taxon>Euteleostomi</taxon>
        <taxon>Actinopterygii</taxon>
        <taxon>Neopterygii</taxon>
        <taxon>Teleostei</taxon>
        <taxon>Neoteleostei</taxon>
        <taxon>Acanthomorphata</taxon>
        <taxon>Eupercaria</taxon>
        <taxon>Perciformes</taxon>
        <taxon>Cottioidei</taxon>
        <taxon>Cottales</taxon>
        <taxon>Liparidae</taxon>
        <taxon>Liparis</taxon>
    </lineage>
</organism>
<evidence type="ECO:0000313" key="2">
    <source>
        <dbReference type="EMBL" id="TNN79775.1"/>
    </source>
</evidence>